<reference evidence="2 3" key="1">
    <citation type="submission" date="2019-03" db="EMBL/GenBank/DDBJ databases">
        <title>Single cell metagenomics reveals metabolic interactions within the superorganism composed of flagellate Streblomastix strix and complex community of Bacteroidetes bacteria on its surface.</title>
        <authorList>
            <person name="Treitli S.C."/>
            <person name="Kolisko M."/>
            <person name="Husnik F."/>
            <person name="Keeling P."/>
            <person name="Hampl V."/>
        </authorList>
    </citation>
    <scope>NUCLEOTIDE SEQUENCE [LARGE SCALE GENOMIC DNA]</scope>
    <source>
        <strain evidence="2">ST1C</strain>
    </source>
</reference>
<accession>A0A5J4U7A4</accession>
<feature type="compositionally biased region" description="Polar residues" evidence="1">
    <location>
        <begin position="19"/>
        <end position="28"/>
    </location>
</feature>
<evidence type="ECO:0000313" key="3">
    <source>
        <dbReference type="Proteomes" id="UP000324800"/>
    </source>
</evidence>
<feature type="compositionally biased region" description="Basic residues" evidence="1">
    <location>
        <begin position="38"/>
        <end position="49"/>
    </location>
</feature>
<evidence type="ECO:0000313" key="2">
    <source>
        <dbReference type="EMBL" id="KAA6365751.1"/>
    </source>
</evidence>
<proteinExistence type="predicted"/>
<organism evidence="2 3">
    <name type="scientific">Streblomastix strix</name>
    <dbReference type="NCBI Taxonomy" id="222440"/>
    <lineage>
        <taxon>Eukaryota</taxon>
        <taxon>Metamonada</taxon>
        <taxon>Preaxostyla</taxon>
        <taxon>Oxymonadida</taxon>
        <taxon>Streblomastigidae</taxon>
        <taxon>Streblomastix</taxon>
    </lineage>
</organism>
<protein>
    <submittedName>
        <fullName evidence="2">Uncharacterized protein</fullName>
    </submittedName>
</protein>
<sequence>MGWDFGSRTGEQEKEFKNESQWNINVGDNQLLAIRPIEKKKKKNGRKHQKDNNYRNN</sequence>
<evidence type="ECO:0000256" key="1">
    <source>
        <dbReference type="SAM" id="MobiDB-lite"/>
    </source>
</evidence>
<dbReference type="AlphaFoldDB" id="A0A5J4U7A4"/>
<comment type="caution">
    <text evidence="2">The sequence shown here is derived from an EMBL/GenBank/DDBJ whole genome shotgun (WGS) entry which is preliminary data.</text>
</comment>
<dbReference type="Proteomes" id="UP000324800">
    <property type="component" value="Unassembled WGS sequence"/>
</dbReference>
<feature type="region of interest" description="Disordered" evidence="1">
    <location>
        <begin position="1"/>
        <end position="57"/>
    </location>
</feature>
<gene>
    <name evidence="2" type="ORF">EZS28_038720</name>
</gene>
<dbReference type="EMBL" id="SNRW01020127">
    <property type="protein sequence ID" value="KAA6365751.1"/>
    <property type="molecule type" value="Genomic_DNA"/>
</dbReference>
<name>A0A5J4U7A4_9EUKA</name>
<feature type="non-terminal residue" evidence="2">
    <location>
        <position position="57"/>
    </location>
</feature>